<dbReference type="Gene3D" id="3.30.40.10">
    <property type="entry name" value="Zinc/RING finger domain, C3HC4 (zinc finger)"/>
    <property type="match status" value="1"/>
</dbReference>
<dbReference type="EMBL" id="OU892283">
    <property type="protein sequence ID" value="CAH1133320.1"/>
    <property type="molecule type" value="Genomic_DNA"/>
</dbReference>
<proteinExistence type="predicted"/>
<dbReference type="InterPro" id="IPR013083">
    <property type="entry name" value="Znf_RING/FYVE/PHD"/>
</dbReference>
<keyword evidence="2" id="KW-1185">Reference proteome</keyword>
<accession>A0A9P0GKP5</accession>
<protein>
    <submittedName>
        <fullName evidence="1">Uncharacterized protein</fullName>
    </submittedName>
</protein>
<dbReference type="AlphaFoldDB" id="A0A9P0GKP5"/>
<organism evidence="1 2">
    <name type="scientific">Ceutorhynchus assimilis</name>
    <name type="common">cabbage seed weevil</name>
    <dbReference type="NCBI Taxonomy" id="467358"/>
    <lineage>
        <taxon>Eukaryota</taxon>
        <taxon>Metazoa</taxon>
        <taxon>Ecdysozoa</taxon>
        <taxon>Arthropoda</taxon>
        <taxon>Hexapoda</taxon>
        <taxon>Insecta</taxon>
        <taxon>Pterygota</taxon>
        <taxon>Neoptera</taxon>
        <taxon>Endopterygota</taxon>
        <taxon>Coleoptera</taxon>
        <taxon>Polyphaga</taxon>
        <taxon>Cucujiformia</taxon>
        <taxon>Curculionidae</taxon>
        <taxon>Ceutorhynchinae</taxon>
        <taxon>Ceutorhynchus</taxon>
    </lineage>
</organism>
<dbReference type="OrthoDB" id="6780401at2759"/>
<evidence type="ECO:0000313" key="2">
    <source>
        <dbReference type="Proteomes" id="UP001152799"/>
    </source>
</evidence>
<evidence type="ECO:0000313" key="1">
    <source>
        <dbReference type="EMBL" id="CAH1133320.1"/>
    </source>
</evidence>
<sequence length="530" mass="61013">MILFPEEILKTQICSCCKQYLSYGPIKVSISEGVMCGRCLKDEEETAPSLLNNIIKNVIFPCVNRFDGCNELLKCEDVPQHENVCRGSLHLCPICVNHSNNQLVKYSLLSLIHHYRILHNKYYLTNPLLSVSTKSAKESNYLYCNEYKNILAFIYVEIIAGQPYVKMIALGNNKNKINCSFNCHNVIGDVAVRLSSSSTSAGEFHFKLLSAANSDNGLEKMYLELEFSQLSITTPFISLEESKVECSTVIGTKIKPEDFKYSGEPYDDFMLKCFPDFCLEYNGYKFKKIQKVTSYGKIHVLLKQSTEYQVQVICNFCENYFLLSNGFSRHGNCNINICIPCYMRGVKYCQSCSADGNCSQITSTIFKNMSNVLFYCRYHCGMGFGDNAVFDHEKTCSHNPKAGFSDFQFAEFYFGHFFIESSDKFKSIVIRHDNRVTLITSEMFFLWPHQGRIYMVTDSGFCCIIFYKIDKSDIHFSVAHKYPLDKYYTSFKIVDNENQPFREEKDSFKVNLQTKKFFFVVAPREYPTPK</sequence>
<dbReference type="Proteomes" id="UP001152799">
    <property type="component" value="Chromosome 7"/>
</dbReference>
<gene>
    <name evidence="1" type="ORF">CEUTPL_LOCUS11775</name>
</gene>
<name>A0A9P0GKP5_9CUCU</name>
<reference evidence="1" key="1">
    <citation type="submission" date="2022-01" db="EMBL/GenBank/DDBJ databases">
        <authorList>
            <person name="King R."/>
        </authorList>
    </citation>
    <scope>NUCLEOTIDE SEQUENCE</scope>
</reference>